<keyword evidence="3" id="KW-1185">Reference proteome</keyword>
<sequence length="100" mass="10687">MVKRRNARLGKLEILEETHRPAACENPGVDPARNGTRFALVSSAGLKGREKREIPEKTRRPAASSGTIPTRENPGVARPGIEGGEQSNRSATVAPASAKF</sequence>
<reference evidence="2 3" key="1">
    <citation type="submission" date="2023-02" db="EMBL/GenBank/DDBJ databases">
        <title>LHISI_Scaffold_Assembly.</title>
        <authorList>
            <person name="Stuart O.P."/>
            <person name="Cleave R."/>
            <person name="Magrath M.J.L."/>
            <person name="Mikheyev A.S."/>
        </authorList>
    </citation>
    <scope>NUCLEOTIDE SEQUENCE [LARGE SCALE GENOMIC DNA]</scope>
    <source>
        <strain evidence="2">Daus_M_001</strain>
        <tissue evidence="2">Leg muscle</tissue>
    </source>
</reference>
<evidence type="ECO:0000313" key="3">
    <source>
        <dbReference type="Proteomes" id="UP001159363"/>
    </source>
</evidence>
<evidence type="ECO:0000313" key="2">
    <source>
        <dbReference type="EMBL" id="KAJ8870422.1"/>
    </source>
</evidence>
<feature type="region of interest" description="Disordered" evidence="1">
    <location>
        <begin position="47"/>
        <end position="100"/>
    </location>
</feature>
<accession>A0ABQ9GE21</accession>
<protein>
    <submittedName>
        <fullName evidence="2">Uncharacterized protein</fullName>
    </submittedName>
</protein>
<dbReference type="Proteomes" id="UP001159363">
    <property type="component" value="Chromosome 12"/>
</dbReference>
<dbReference type="EMBL" id="JARBHB010000013">
    <property type="protein sequence ID" value="KAJ8870422.1"/>
    <property type="molecule type" value="Genomic_DNA"/>
</dbReference>
<evidence type="ECO:0000256" key="1">
    <source>
        <dbReference type="SAM" id="MobiDB-lite"/>
    </source>
</evidence>
<organism evidence="2 3">
    <name type="scientific">Dryococelus australis</name>
    <dbReference type="NCBI Taxonomy" id="614101"/>
    <lineage>
        <taxon>Eukaryota</taxon>
        <taxon>Metazoa</taxon>
        <taxon>Ecdysozoa</taxon>
        <taxon>Arthropoda</taxon>
        <taxon>Hexapoda</taxon>
        <taxon>Insecta</taxon>
        <taxon>Pterygota</taxon>
        <taxon>Neoptera</taxon>
        <taxon>Polyneoptera</taxon>
        <taxon>Phasmatodea</taxon>
        <taxon>Verophasmatodea</taxon>
        <taxon>Anareolatae</taxon>
        <taxon>Phasmatidae</taxon>
        <taxon>Eurycanthinae</taxon>
        <taxon>Dryococelus</taxon>
    </lineage>
</organism>
<gene>
    <name evidence="2" type="ORF">PR048_029444</name>
</gene>
<comment type="caution">
    <text evidence="2">The sequence shown here is derived from an EMBL/GenBank/DDBJ whole genome shotgun (WGS) entry which is preliminary data.</text>
</comment>
<name>A0ABQ9GE21_9NEOP</name>
<feature type="compositionally biased region" description="Basic and acidic residues" evidence="1">
    <location>
        <begin position="47"/>
        <end position="59"/>
    </location>
</feature>
<proteinExistence type="predicted"/>